<dbReference type="GO" id="GO:0008194">
    <property type="term" value="F:UDP-glycosyltransferase activity"/>
    <property type="evidence" value="ECO:0007669"/>
    <property type="project" value="InterPro"/>
</dbReference>
<dbReference type="InterPro" id="IPR050426">
    <property type="entry name" value="Glycosyltransferase_28"/>
</dbReference>
<evidence type="ECO:0000259" key="4">
    <source>
        <dbReference type="Pfam" id="PF06722"/>
    </source>
</evidence>
<dbReference type="SUPFAM" id="SSF53756">
    <property type="entry name" value="UDP-Glycosyltransferase/glycogen phosphorylase"/>
    <property type="match status" value="1"/>
</dbReference>
<evidence type="ECO:0000256" key="1">
    <source>
        <dbReference type="ARBA" id="ARBA00006962"/>
    </source>
</evidence>
<evidence type="ECO:0000313" key="6">
    <source>
        <dbReference type="EMBL" id="OOC53332.1"/>
    </source>
</evidence>
<dbReference type="AlphaFoldDB" id="A0A1V3BY96"/>
<dbReference type="InterPro" id="IPR002213">
    <property type="entry name" value="UDP_glucos_trans"/>
</dbReference>
<dbReference type="EMBL" id="MCOK01000001">
    <property type="protein sequence ID" value="OOC53332.1"/>
    <property type="molecule type" value="Genomic_DNA"/>
</dbReference>
<feature type="domain" description="Erythromycin biosynthesis protein CIII-like C-terminal" evidence="4">
    <location>
        <begin position="235"/>
        <end position="373"/>
    </location>
</feature>
<name>A0A1V3BY96_9ACTN</name>
<dbReference type="PANTHER" id="PTHR48050">
    <property type="entry name" value="STEROL 3-BETA-GLUCOSYLTRANSFERASE"/>
    <property type="match status" value="1"/>
</dbReference>
<dbReference type="Pfam" id="PF21036">
    <property type="entry name" value="EryCIII-like_N"/>
    <property type="match status" value="1"/>
</dbReference>
<dbReference type="Proteomes" id="UP000189004">
    <property type="component" value="Unassembled WGS sequence"/>
</dbReference>
<comment type="similarity">
    <text evidence="1">Belongs to the glycosyltransferase 28 family.</text>
</comment>
<feature type="domain" description="Erythromycin biosynthesis protein CIII-like N-terminal" evidence="5">
    <location>
        <begin position="22"/>
        <end position="220"/>
    </location>
</feature>
<evidence type="ECO:0000313" key="7">
    <source>
        <dbReference type="Proteomes" id="UP000189004"/>
    </source>
</evidence>
<protein>
    <submittedName>
        <fullName evidence="6">Uncharacterized protein</fullName>
    </submittedName>
</protein>
<dbReference type="CDD" id="cd03784">
    <property type="entry name" value="GT1_Gtf-like"/>
    <property type="match status" value="1"/>
</dbReference>
<dbReference type="RefSeq" id="WP_077689701.1">
    <property type="nucleotide sequence ID" value="NZ_MCOK01000001.1"/>
</dbReference>
<keyword evidence="2" id="KW-0328">Glycosyltransferase</keyword>
<dbReference type="STRING" id="501010.NOSIN_05505"/>
<keyword evidence="7" id="KW-1185">Reference proteome</keyword>
<dbReference type="GO" id="GO:0017000">
    <property type="term" value="P:antibiotic biosynthetic process"/>
    <property type="evidence" value="ECO:0007669"/>
    <property type="project" value="UniProtKB-ARBA"/>
</dbReference>
<proteinExistence type="inferred from homology"/>
<dbReference type="PANTHER" id="PTHR48050:SF13">
    <property type="entry name" value="STEROL 3-BETA-GLUCOSYLTRANSFERASE UGT80A2"/>
    <property type="match status" value="1"/>
</dbReference>
<evidence type="ECO:0000256" key="2">
    <source>
        <dbReference type="ARBA" id="ARBA00022676"/>
    </source>
</evidence>
<evidence type="ECO:0000256" key="3">
    <source>
        <dbReference type="ARBA" id="ARBA00022679"/>
    </source>
</evidence>
<dbReference type="InterPro" id="IPR010610">
    <property type="entry name" value="EryCIII-like_C"/>
</dbReference>
<reference evidence="7" key="1">
    <citation type="submission" date="2016-08" db="EMBL/GenBank/DDBJ databases">
        <authorList>
            <person name="Tokovenko B."/>
            <person name="Kalinowski J."/>
        </authorList>
    </citation>
    <scope>NUCLEOTIDE SEQUENCE [LARGE SCALE GENOMIC DNA]</scope>
    <source>
        <strain evidence="7">UTMC102</strain>
    </source>
</reference>
<gene>
    <name evidence="6" type="ORF">NOSIN_05505</name>
</gene>
<comment type="caution">
    <text evidence="6">The sequence shown here is derived from an EMBL/GenBank/DDBJ whole genome shotgun (WGS) entry which is preliminary data.</text>
</comment>
<dbReference type="Gene3D" id="3.40.50.2000">
    <property type="entry name" value="Glycogen Phosphorylase B"/>
    <property type="match status" value="2"/>
</dbReference>
<dbReference type="Pfam" id="PF06722">
    <property type="entry name" value="EryCIII-like_C"/>
    <property type="match status" value="1"/>
</dbReference>
<dbReference type="InterPro" id="IPR048284">
    <property type="entry name" value="EryCIII-like_N"/>
</dbReference>
<keyword evidence="3" id="KW-0808">Transferase</keyword>
<dbReference type="OrthoDB" id="5488434at2"/>
<dbReference type="GO" id="GO:0016758">
    <property type="term" value="F:hexosyltransferase activity"/>
    <property type="evidence" value="ECO:0007669"/>
    <property type="project" value="UniProtKB-ARBA"/>
</dbReference>
<evidence type="ECO:0000259" key="5">
    <source>
        <dbReference type="Pfam" id="PF21036"/>
    </source>
</evidence>
<organism evidence="6 7">
    <name type="scientific">Nocardiopsis sinuspersici</name>
    <dbReference type="NCBI Taxonomy" id="501010"/>
    <lineage>
        <taxon>Bacteria</taxon>
        <taxon>Bacillati</taxon>
        <taxon>Actinomycetota</taxon>
        <taxon>Actinomycetes</taxon>
        <taxon>Streptosporangiales</taxon>
        <taxon>Nocardiopsidaceae</taxon>
        <taxon>Nocardiopsis</taxon>
    </lineage>
</organism>
<sequence>MRVLFSSSPGLGHFFPLVQLAWAFRAEGHEVIVAIAEHAERAAAAGLEVVDVAPDYSAVAVFERVAAEHPDFAARMAERPEAAIEDWAIQIAAVNRPMVERTMALADQWRPDLVVYDQGATVGLLAAARRGVPSVQRNQSAWRTGRMHEAVGAELSDLCERYGVEVPRPDITVESFPPSMLKGVPEEGRPMRWVPYGGGGVLGDRLPPPPERPRVAITMGTIELQTFGLSMLDPLIGAAADVSADFVLALGDIDVTPLGSLPPNVSSVGWTPLHTLLRDCTAVVHHGGGGTTLTAIDAGIPQLLTPDPRDRLQYTACNAVRDRGIGLVGEPEEVRPALLRRLIDDTSLRTVTAEVCDEVRSLPTPAAVQRGIVESLF</sequence>
<accession>A0A1V3BY96</accession>